<feature type="domain" description="DUF306" evidence="2">
    <location>
        <begin position="164"/>
        <end position="236"/>
    </location>
</feature>
<dbReference type="Pfam" id="PF03724">
    <property type="entry name" value="META"/>
    <property type="match status" value="2"/>
</dbReference>
<accession>A0A917B0K6</accession>
<feature type="domain" description="DUF306" evidence="2">
    <location>
        <begin position="53"/>
        <end position="139"/>
    </location>
</feature>
<evidence type="ECO:0000313" key="3">
    <source>
        <dbReference type="EMBL" id="GGF14726.1"/>
    </source>
</evidence>
<protein>
    <recommendedName>
        <fullName evidence="2">DUF306 domain-containing protein</fullName>
    </recommendedName>
</protein>
<dbReference type="PANTHER" id="PTHR35535:SF2">
    <property type="entry name" value="DUF306 DOMAIN-CONTAINING PROTEIN"/>
    <property type="match status" value="1"/>
</dbReference>
<evidence type="ECO:0000313" key="4">
    <source>
        <dbReference type="Proteomes" id="UP000598775"/>
    </source>
</evidence>
<sequence>MSSLRALALAALCAVVLSLTVTACSAPAAPAPDAPQYTPASTSTLAGRWIVSDSYNSPDQPYLQFEHDGTWKGSDGCNNATGTWSMDTAGVLTTTSGPQTRIYCDGAQLPLYLIDSASARYDGTNLTLVGHDGKELVTLHHPTSTQTPVPQGTQVAVGLWTGVENGRQRLLQLSLANDGTVTGNDGCNDFTSTWRFAEDGSISFSKLAITTRTCEGVVTWLSGASSAVLDGTTMVIRSQYGAQLGTLTYHGEPTSN</sequence>
<dbReference type="InterPro" id="IPR053147">
    <property type="entry name" value="Hsp_HslJ-like"/>
</dbReference>
<dbReference type="InterPro" id="IPR005184">
    <property type="entry name" value="DUF306_Meta_HslJ"/>
</dbReference>
<dbReference type="AlphaFoldDB" id="A0A917B0K6"/>
<evidence type="ECO:0000256" key="1">
    <source>
        <dbReference type="SAM" id="SignalP"/>
    </source>
</evidence>
<dbReference type="PANTHER" id="PTHR35535">
    <property type="entry name" value="HEAT SHOCK PROTEIN HSLJ"/>
    <property type="match status" value="1"/>
</dbReference>
<dbReference type="Proteomes" id="UP000598775">
    <property type="component" value="Unassembled WGS sequence"/>
</dbReference>
<keyword evidence="4" id="KW-1185">Reference proteome</keyword>
<dbReference type="Gene3D" id="2.40.128.270">
    <property type="match status" value="2"/>
</dbReference>
<proteinExistence type="predicted"/>
<feature type="signal peptide" evidence="1">
    <location>
        <begin position="1"/>
        <end position="28"/>
    </location>
</feature>
<dbReference type="EMBL" id="BMGP01000001">
    <property type="protein sequence ID" value="GGF14726.1"/>
    <property type="molecule type" value="Genomic_DNA"/>
</dbReference>
<dbReference type="PROSITE" id="PS51257">
    <property type="entry name" value="PROKAR_LIPOPROTEIN"/>
    <property type="match status" value="1"/>
</dbReference>
<organism evidence="3 4">
    <name type="scientific">Subtercola lobariae</name>
    <dbReference type="NCBI Taxonomy" id="1588641"/>
    <lineage>
        <taxon>Bacteria</taxon>
        <taxon>Bacillati</taxon>
        <taxon>Actinomycetota</taxon>
        <taxon>Actinomycetes</taxon>
        <taxon>Micrococcales</taxon>
        <taxon>Microbacteriaceae</taxon>
        <taxon>Subtercola</taxon>
    </lineage>
</organism>
<evidence type="ECO:0000259" key="2">
    <source>
        <dbReference type="Pfam" id="PF03724"/>
    </source>
</evidence>
<dbReference type="InterPro" id="IPR038670">
    <property type="entry name" value="HslJ-like_sf"/>
</dbReference>
<dbReference type="RefSeq" id="WP_188673350.1">
    <property type="nucleotide sequence ID" value="NZ_BMGP01000001.1"/>
</dbReference>
<name>A0A917B0K6_9MICO</name>
<gene>
    <name evidence="3" type="ORF">GCM10011399_05740</name>
</gene>
<keyword evidence="1" id="KW-0732">Signal</keyword>
<reference evidence="3 4" key="1">
    <citation type="journal article" date="2014" name="Int. J. Syst. Evol. Microbiol.">
        <title>Complete genome sequence of Corynebacterium casei LMG S-19264T (=DSM 44701T), isolated from a smear-ripened cheese.</title>
        <authorList>
            <consortium name="US DOE Joint Genome Institute (JGI-PGF)"/>
            <person name="Walter F."/>
            <person name="Albersmeier A."/>
            <person name="Kalinowski J."/>
            <person name="Ruckert C."/>
        </authorList>
    </citation>
    <scope>NUCLEOTIDE SEQUENCE [LARGE SCALE GENOMIC DNA]</scope>
    <source>
        <strain evidence="3 4">CGMCC 1.12976</strain>
    </source>
</reference>
<feature type="chain" id="PRO_5037297428" description="DUF306 domain-containing protein" evidence="1">
    <location>
        <begin position="29"/>
        <end position="256"/>
    </location>
</feature>
<comment type="caution">
    <text evidence="3">The sequence shown here is derived from an EMBL/GenBank/DDBJ whole genome shotgun (WGS) entry which is preliminary data.</text>
</comment>